<dbReference type="KEGG" id="fpal:HYN49_00750"/>
<feature type="signal peptide" evidence="3">
    <location>
        <begin position="1"/>
        <end position="18"/>
    </location>
</feature>
<evidence type="ECO:0000313" key="4">
    <source>
        <dbReference type="EMBL" id="AWI24536.1"/>
    </source>
</evidence>
<feature type="compositionally biased region" description="Basic and acidic residues" evidence="2">
    <location>
        <begin position="127"/>
        <end position="142"/>
    </location>
</feature>
<reference evidence="4 5" key="1">
    <citation type="submission" date="2018-05" db="EMBL/GenBank/DDBJ databases">
        <title>Genome sequencing of Flavobacterium sp. HYN0049.</title>
        <authorList>
            <person name="Yi H."/>
            <person name="Baek C."/>
        </authorList>
    </citation>
    <scope>NUCLEOTIDE SEQUENCE [LARGE SCALE GENOMIC DNA]</scope>
    <source>
        <strain evidence="4 5">HYN0049</strain>
    </source>
</reference>
<evidence type="ECO:0000256" key="1">
    <source>
        <dbReference type="SAM" id="Coils"/>
    </source>
</evidence>
<dbReference type="OrthoDB" id="956918at2"/>
<dbReference type="RefSeq" id="WP_108902335.1">
    <property type="nucleotide sequence ID" value="NZ_CP029187.1"/>
</dbReference>
<sequence length="151" mass="17587">MKKMIAMAMLVSGMVSFAQEKPNAPQDAKQKMGQLTPQQRNELRVKELTLKLDLNASQQKEMSKVIADVQMKRENAKEEMKKMKESGKKPTADERFAMRSKMLDEQIAVKERVKKILTAEQMAKWEKITEEKKDHAKQAMKEHRGKKQRRD</sequence>
<organism evidence="4 5">
    <name type="scientific">Flavobacterium pallidum</name>
    <dbReference type="NCBI Taxonomy" id="2172098"/>
    <lineage>
        <taxon>Bacteria</taxon>
        <taxon>Pseudomonadati</taxon>
        <taxon>Bacteroidota</taxon>
        <taxon>Flavobacteriia</taxon>
        <taxon>Flavobacteriales</taxon>
        <taxon>Flavobacteriaceae</taxon>
        <taxon>Flavobacterium</taxon>
    </lineage>
</organism>
<dbReference type="AlphaFoldDB" id="A0A2S1SDR2"/>
<feature type="coiled-coil region" evidence="1">
    <location>
        <begin position="59"/>
        <end position="86"/>
    </location>
</feature>
<name>A0A2S1SDR2_9FLAO</name>
<evidence type="ECO:0000256" key="2">
    <source>
        <dbReference type="SAM" id="MobiDB-lite"/>
    </source>
</evidence>
<feature type="region of interest" description="Disordered" evidence="2">
    <location>
        <begin position="127"/>
        <end position="151"/>
    </location>
</feature>
<keyword evidence="1" id="KW-0175">Coiled coil</keyword>
<keyword evidence="5" id="KW-1185">Reference proteome</keyword>
<dbReference type="Proteomes" id="UP000244937">
    <property type="component" value="Chromosome"/>
</dbReference>
<evidence type="ECO:0000313" key="5">
    <source>
        <dbReference type="Proteomes" id="UP000244937"/>
    </source>
</evidence>
<protein>
    <recommendedName>
        <fullName evidence="6">DUF4890 domain-containing protein</fullName>
    </recommendedName>
</protein>
<evidence type="ECO:0008006" key="6">
    <source>
        <dbReference type="Google" id="ProtNLM"/>
    </source>
</evidence>
<dbReference type="EMBL" id="CP029187">
    <property type="protein sequence ID" value="AWI24536.1"/>
    <property type="molecule type" value="Genomic_DNA"/>
</dbReference>
<evidence type="ECO:0000256" key="3">
    <source>
        <dbReference type="SAM" id="SignalP"/>
    </source>
</evidence>
<proteinExistence type="predicted"/>
<gene>
    <name evidence="4" type="ORF">HYN49_00750</name>
</gene>
<keyword evidence="3" id="KW-0732">Signal</keyword>
<accession>A0A2S1SDR2</accession>
<feature type="chain" id="PRO_5015553081" description="DUF4890 domain-containing protein" evidence="3">
    <location>
        <begin position="19"/>
        <end position="151"/>
    </location>
</feature>